<dbReference type="EMBL" id="UXSR01005183">
    <property type="protein sequence ID" value="VDD79168.1"/>
    <property type="molecule type" value="Genomic_DNA"/>
</dbReference>
<protein>
    <submittedName>
        <fullName evidence="3">LITAF domain-containing protein</fullName>
    </submittedName>
</protein>
<dbReference type="WBParaSite" id="MCU_000088-RA">
    <property type="protein sequence ID" value="MCU_000088-RA"/>
    <property type="gene ID" value="MCU_000088"/>
</dbReference>
<accession>A0A0R3UE00</accession>
<sequence>MNDEAPPLQRKPAACRCAFEAGLCPPPPPMLPPKTICVGHHTCGFVHVNVRSRLLRGIPSILTALFAFPGLCVTATVGQGRTQYTRTPTHTCSKCKLVKDWLRERFFLRETQNPRIAFLVLALLCQRAHALVVDRGRNAFRDSGYQLSLLH</sequence>
<evidence type="ECO:0000313" key="3">
    <source>
        <dbReference type="WBParaSite" id="MCU_000088-RA"/>
    </source>
</evidence>
<reference evidence="1 2" key="1">
    <citation type="submission" date="2018-10" db="EMBL/GenBank/DDBJ databases">
        <authorList>
            <consortium name="Pathogen Informatics"/>
        </authorList>
    </citation>
    <scope>NUCLEOTIDE SEQUENCE [LARGE SCALE GENOMIC DNA]</scope>
</reference>
<dbReference type="AlphaFoldDB" id="A0A0R3UE00"/>
<keyword evidence="2" id="KW-1185">Reference proteome</keyword>
<dbReference type="Proteomes" id="UP000267029">
    <property type="component" value="Unassembled WGS sequence"/>
</dbReference>
<evidence type="ECO:0000313" key="2">
    <source>
        <dbReference type="Proteomes" id="UP000267029"/>
    </source>
</evidence>
<organism evidence="3">
    <name type="scientific">Mesocestoides corti</name>
    <name type="common">Flatworm</name>
    <dbReference type="NCBI Taxonomy" id="53468"/>
    <lineage>
        <taxon>Eukaryota</taxon>
        <taxon>Metazoa</taxon>
        <taxon>Spiralia</taxon>
        <taxon>Lophotrochozoa</taxon>
        <taxon>Platyhelminthes</taxon>
        <taxon>Cestoda</taxon>
        <taxon>Eucestoda</taxon>
        <taxon>Cyclophyllidea</taxon>
        <taxon>Mesocestoididae</taxon>
        <taxon>Mesocestoides</taxon>
    </lineage>
</organism>
<proteinExistence type="predicted"/>
<reference evidence="3" key="2">
    <citation type="submission" date="2019-11" db="UniProtKB">
        <authorList>
            <consortium name="WormBaseParasite"/>
        </authorList>
    </citation>
    <scope>IDENTIFICATION</scope>
</reference>
<evidence type="ECO:0000313" key="1">
    <source>
        <dbReference type="EMBL" id="VDD79168.1"/>
    </source>
</evidence>
<gene>
    <name evidence="1" type="ORF">MCOS_LOCUS5171</name>
</gene>
<name>A0A0R3UE00_MESCO</name>